<reference evidence="1 2" key="2">
    <citation type="submission" date="2013-11" db="EMBL/GenBank/DDBJ databases">
        <title>The Genome Sequence of Phytophthora parasitica INRA-310.</title>
        <authorList>
            <consortium name="The Broad Institute Genomics Platform"/>
            <person name="Russ C."/>
            <person name="Tyler B."/>
            <person name="Panabieres F."/>
            <person name="Shan W."/>
            <person name="Tripathy S."/>
            <person name="Grunwald N."/>
            <person name="Machado M."/>
            <person name="Johnson C.S."/>
            <person name="Arredondo F."/>
            <person name="Hong C."/>
            <person name="Coffey M."/>
            <person name="Young S.K."/>
            <person name="Zeng Q."/>
            <person name="Gargeya S."/>
            <person name="Fitzgerald M."/>
            <person name="Abouelleil A."/>
            <person name="Alvarado L."/>
            <person name="Chapman S.B."/>
            <person name="Gainer-Dewar J."/>
            <person name="Goldberg J."/>
            <person name="Griggs A."/>
            <person name="Gujja S."/>
            <person name="Hansen M."/>
            <person name="Howarth C."/>
            <person name="Imamovic A."/>
            <person name="Ireland A."/>
            <person name="Larimer J."/>
            <person name="McCowan C."/>
            <person name="Murphy C."/>
            <person name="Pearson M."/>
            <person name="Poon T.W."/>
            <person name="Priest M."/>
            <person name="Roberts A."/>
            <person name="Saif S."/>
            <person name="Shea T."/>
            <person name="Sykes S."/>
            <person name="Wortman J."/>
            <person name="Nusbaum C."/>
            <person name="Birren B."/>
        </authorList>
    </citation>
    <scope>NUCLEOTIDE SEQUENCE [LARGE SCALE GENOMIC DNA]</scope>
    <source>
        <strain evidence="1 2">INRA-310</strain>
    </source>
</reference>
<dbReference type="EMBL" id="KI669775">
    <property type="protein sequence ID" value="ETM97965.1"/>
    <property type="molecule type" value="Genomic_DNA"/>
</dbReference>
<protein>
    <submittedName>
        <fullName evidence="1">Uncharacterized protein</fullName>
    </submittedName>
</protein>
<name>W2PBC0_PHYN3</name>
<gene>
    <name evidence="1" type="ORF">PPTG_24773</name>
</gene>
<dbReference type="GeneID" id="20193372"/>
<dbReference type="AlphaFoldDB" id="W2PBC0"/>
<evidence type="ECO:0000313" key="2">
    <source>
        <dbReference type="Proteomes" id="UP000018817"/>
    </source>
</evidence>
<sequence>MTPRLTSPIVQFGIGGYLSVFKTTDGSKWKPEDSKKPVIPGVNRQIKFLLKLVAAVRQTQEEFTTSLICTHTIL</sequence>
<dbReference type="RefSeq" id="XP_008916735.1">
    <property type="nucleotide sequence ID" value="XM_008918487.1"/>
</dbReference>
<dbReference type="Proteomes" id="UP000018817">
    <property type="component" value="Unassembled WGS sequence"/>
</dbReference>
<accession>W2PBC0</accession>
<dbReference type="VEuPathDB" id="FungiDB:PPTG_24773"/>
<organism evidence="1 2">
    <name type="scientific">Phytophthora nicotianae (strain INRA-310)</name>
    <name type="common">Phytophthora parasitica</name>
    <dbReference type="NCBI Taxonomy" id="761204"/>
    <lineage>
        <taxon>Eukaryota</taxon>
        <taxon>Sar</taxon>
        <taxon>Stramenopiles</taxon>
        <taxon>Oomycota</taxon>
        <taxon>Peronosporomycetes</taxon>
        <taxon>Peronosporales</taxon>
        <taxon>Peronosporaceae</taxon>
        <taxon>Phytophthora</taxon>
    </lineage>
</organism>
<proteinExistence type="predicted"/>
<evidence type="ECO:0000313" key="1">
    <source>
        <dbReference type="EMBL" id="ETM97965.1"/>
    </source>
</evidence>
<reference evidence="2" key="1">
    <citation type="submission" date="2011-12" db="EMBL/GenBank/DDBJ databases">
        <authorList>
            <consortium name="The Broad Institute Genome Sequencing Platform"/>
            <person name="Russ C."/>
            <person name="Tyler B."/>
            <person name="Panabieres F."/>
            <person name="Shan W."/>
            <person name="Tripathy S."/>
            <person name="Grunwald N."/>
            <person name="Machado M."/>
            <person name="Young S.K."/>
            <person name="Zeng Q."/>
            <person name="Gargeya S."/>
            <person name="Fitzgerald M."/>
            <person name="Haas B."/>
            <person name="Abouelleil A."/>
            <person name="Alvarado L."/>
            <person name="Arachchi H.M."/>
            <person name="Berlin A."/>
            <person name="Chapman S.B."/>
            <person name="Gearin G."/>
            <person name="Goldberg J."/>
            <person name="Griggs A."/>
            <person name="Gujja S."/>
            <person name="Hansen M."/>
            <person name="Heiman D."/>
            <person name="Howarth C."/>
            <person name="Larimer J."/>
            <person name="Lui A."/>
            <person name="MacDonald P.J.P."/>
            <person name="McCowen C."/>
            <person name="Montmayeur A."/>
            <person name="Murphy C."/>
            <person name="Neiman D."/>
            <person name="Pearson M."/>
            <person name="Priest M."/>
            <person name="Roberts A."/>
            <person name="Saif S."/>
            <person name="Shea T."/>
            <person name="Sisk P."/>
            <person name="Stolte C."/>
            <person name="Sykes S."/>
            <person name="Wortman J."/>
            <person name="Nusbaum C."/>
            <person name="Birren B."/>
        </authorList>
    </citation>
    <scope>NUCLEOTIDE SEQUENCE [LARGE SCALE GENOMIC DNA]</scope>
    <source>
        <strain evidence="2">INRA-310</strain>
    </source>
</reference>